<keyword evidence="11" id="KW-0539">Nucleus</keyword>
<dbReference type="Gene3D" id="3.90.190.10">
    <property type="entry name" value="Protein tyrosine phosphatase superfamily"/>
    <property type="match status" value="1"/>
</dbReference>
<comment type="similarity">
    <text evidence="4">Belongs to the protein-tyrosine phosphatase family. Non-receptor class dual specificity subfamily.</text>
</comment>
<keyword evidence="5" id="KW-0963">Cytoplasm</keyword>
<dbReference type="InterPro" id="IPR016130">
    <property type="entry name" value="Tyr_Pase_AS"/>
</dbReference>
<accession>A0ABM0IZ64</accession>
<evidence type="ECO:0000256" key="5">
    <source>
        <dbReference type="ARBA" id="ARBA00022490"/>
    </source>
</evidence>
<proteinExistence type="inferred from homology"/>
<comment type="catalytic activity">
    <reaction evidence="13">
        <text>O-phospho-L-threonyl-[protein] + H2O = L-threonyl-[protein] + phosphate</text>
        <dbReference type="Rhea" id="RHEA:47004"/>
        <dbReference type="Rhea" id="RHEA-COMP:11060"/>
        <dbReference type="Rhea" id="RHEA-COMP:11605"/>
        <dbReference type="ChEBI" id="CHEBI:15377"/>
        <dbReference type="ChEBI" id="CHEBI:30013"/>
        <dbReference type="ChEBI" id="CHEBI:43474"/>
        <dbReference type="ChEBI" id="CHEBI:61977"/>
        <dbReference type="EC" id="3.1.3.16"/>
    </reaction>
</comment>
<feature type="domain" description="Tyrosine-protein phosphatase" evidence="14">
    <location>
        <begin position="16"/>
        <end position="157"/>
    </location>
</feature>
<dbReference type="PRINTS" id="PR01908">
    <property type="entry name" value="ADSPHPHTASE"/>
</dbReference>
<dbReference type="InterPro" id="IPR020422">
    <property type="entry name" value="TYR_PHOSPHATASE_DUAL_dom"/>
</dbReference>
<dbReference type="SMART" id="SM00195">
    <property type="entry name" value="DSPc"/>
    <property type="match status" value="1"/>
</dbReference>
<sequence length="185" mass="20863">MEPQRLPPLQQTSAECPTQITRCLFISNAAAANNKAMLSSFNITSVVNATVDIVNRYYDGIQYVKIPVEDTPSSSLYNYFDPVADHIHTVGMKLGHTLLHCAAGVSRSAALCFAYLMKYHCMSLLQAYTWTKSCRPRIHPNNGFWEQLILYEYKLFNKNTVHMVSSKMGMIPDVYMEEAGSKVPK</sequence>
<dbReference type="PANTHER" id="PTHR46495">
    <property type="entry name" value="DUAL SPECIFICITY PROTEIN PHOSPHATASE 21"/>
    <property type="match status" value="1"/>
</dbReference>
<dbReference type="GeneID" id="101658275"/>
<name>A0ABM0IZ64_ECHTE</name>
<evidence type="ECO:0000259" key="15">
    <source>
        <dbReference type="PROSITE" id="PS50056"/>
    </source>
</evidence>
<dbReference type="PANTHER" id="PTHR46495:SF3">
    <property type="entry name" value="DUAL SPECIFICITY PROTEIN PHOSPHATASE 21"/>
    <property type="match status" value="1"/>
</dbReference>
<evidence type="ECO:0000256" key="9">
    <source>
        <dbReference type="ARBA" id="ARBA00023128"/>
    </source>
</evidence>
<evidence type="ECO:0000256" key="7">
    <source>
        <dbReference type="ARBA" id="ARBA00022801"/>
    </source>
</evidence>
<keyword evidence="16" id="KW-1185">Reference proteome</keyword>
<evidence type="ECO:0000313" key="17">
    <source>
        <dbReference type="RefSeq" id="XP_004711274.1"/>
    </source>
</evidence>
<evidence type="ECO:0000256" key="8">
    <source>
        <dbReference type="ARBA" id="ARBA00022912"/>
    </source>
</evidence>
<comment type="subcellular location">
    <subcellularLocation>
        <location evidence="2">Cytoplasm</location>
    </subcellularLocation>
    <subcellularLocation>
        <location evidence="3">Mitochondrion inner membrane</location>
        <topology evidence="3">Peripheral membrane protein</topology>
    </subcellularLocation>
    <subcellularLocation>
        <location evidence="1">Nucleus</location>
    </subcellularLocation>
</comment>
<comment type="catalytic activity">
    <reaction evidence="12">
        <text>O-phospho-L-seryl-[protein] + H2O = L-seryl-[protein] + phosphate</text>
        <dbReference type="Rhea" id="RHEA:20629"/>
        <dbReference type="Rhea" id="RHEA-COMP:9863"/>
        <dbReference type="Rhea" id="RHEA-COMP:11604"/>
        <dbReference type="ChEBI" id="CHEBI:15377"/>
        <dbReference type="ChEBI" id="CHEBI:29999"/>
        <dbReference type="ChEBI" id="CHEBI:43474"/>
        <dbReference type="ChEBI" id="CHEBI:83421"/>
        <dbReference type="EC" id="3.1.3.16"/>
    </reaction>
</comment>
<protein>
    <submittedName>
        <fullName evidence="17">Dual specificity protein phosphatase 18-like</fullName>
    </submittedName>
</protein>
<keyword evidence="6" id="KW-0999">Mitochondrion inner membrane</keyword>
<dbReference type="InterPro" id="IPR000340">
    <property type="entry name" value="Dual-sp_phosphatase_cat-dom"/>
</dbReference>
<keyword evidence="10" id="KW-0472">Membrane</keyword>
<dbReference type="PRINTS" id="PR01910">
    <property type="entry name" value="ADSPHPHTASEB"/>
</dbReference>
<evidence type="ECO:0000256" key="12">
    <source>
        <dbReference type="ARBA" id="ARBA00047761"/>
    </source>
</evidence>
<dbReference type="PROSITE" id="PS50056">
    <property type="entry name" value="TYR_PHOSPHATASE_2"/>
    <property type="match status" value="1"/>
</dbReference>
<evidence type="ECO:0000256" key="6">
    <source>
        <dbReference type="ARBA" id="ARBA00022792"/>
    </source>
</evidence>
<keyword evidence="8" id="KW-0904">Protein phosphatase</keyword>
<evidence type="ECO:0000256" key="10">
    <source>
        <dbReference type="ARBA" id="ARBA00023136"/>
    </source>
</evidence>
<dbReference type="Pfam" id="PF00782">
    <property type="entry name" value="DSPc"/>
    <property type="match status" value="1"/>
</dbReference>
<dbReference type="InterPro" id="IPR029021">
    <property type="entry name" value="Prot-tyrosine_phosphatase-like"/>
</dbReference>
<evidence type="ECO:0000256" key="4">
    <source>
        <dbReference type="ARBA" id="ARBA00008601"/>
    </source>
</evidence>
<keyword evidence="7" id="KW-0378">Hydrolase</keyword>
<evidence type="ECO:0000256" key="11">
    <source>
        <dbReference type="ARBA" id="ARBA00023242"/>
    </source>
</evidence>
<feature type="domain" description="Tyrosine specific protein phosphatases" evidence="15">
    <location>
        <begin position="74"/>
        <end position="136"/>
    </location>
</feature>
<evidence type="ECO:0000256" key="3">
    <source>
        <dbReference type="ARBA" id="ARBA00004637"/>
    </source>
</evidence>
<dbReference type="InterPro" id="IPR020420">
    <property type="entry name" value="Atypical_DUSP_subfamB"/>
</dbReference>
<dbReference type="PROSITE" id="PS50054">
    <property type="entry name" value="TYR_PHOSPHATASE_DUAL"/>
    <property type="match status" value="1"/>
</dbReference>
<dbReference type="PROSITE" id="PS00383">
    <property type="entry name" value="TYR_PHOSPHATASE_1"/>
    <property type="match status" value="1"/>
</dbReference>
<keyword evidence="9" id="KW-0496">Mitochondrion</keyword>
<dbReference type="SUPFAM" id="SSF52799">
    <property type="entry name" value="(Phosphotyrosine protein) phosphatases II"/>
    <property type="match status" value="1"/>
</dbReference>
<dbReference type="InterPro" id="IPR000387">
    <property type="entry name" value="Tyr_Pase_dom"/>
</dbReference>
<evidence type="ECO:0000256" key="2">
    <source>
        <dbReference type="ARBA" id="ARBA00004496"/>
    </source>
</evidence>
<dbReference type="Proteomes" id="UP000694863">
    <property type="component" value="Unplaced"/>
</dbReference>
<organism evidence="16 17">
    <name type="scientific">Echinops telfairi</name>
    <name type="common">Lesser hedgehog tenrec</name>
    <dbReference type="NCBI Taxonomy" id="9371"/>
    <lineage>
        <taxon>Eukaryota</taxon>
        <taxon>Metazoa</taxon>
        <taxon>Chordata</taxon>
        <taxon>Craniata</taxon>
        <taxon>Vertebrata</taxon>
        <taxon>Euteleostomi</taxon>
        <taxon>Mammalia</taxon>
        <taxon>Eutheria</taxon>
        <taxon>Afrotheria</taxon>
        <taxon>Tenrecidae</taxon>
        <taxon>Tenrecinae</taxon>
        <taxon>Echinops</taxon>
    </lineage>
</organism>
<evidence type="ECO:0000256" key="1">
    <source>
        <dbReference type="ARBA" id="ARBA00004123"/>
    </source>
</evidence>
<evidence type="ECO:0000256" key="13">
    <source>
        <dbReference type="ARBA" id="ARBA00048336"/>
    </source>
</evidence>
<evidence type="ECO:0000259" key="14">
    <source>
        <dbReference type="PROSITE" id="PS50054"/>
    </source>
</evidence>
<evidence type="ECO:0000313" key="16">
    <source>
        <dbReference type="Proteomes" id="UP000694863"/>
    </source>
</evidence>
<reference evidence="17" key="1">
    <citation type="submission" date="2025-08" db="UniProtKB">
        <authorList>
            <consortium name="RefSeq"/>
        </authorList>
    </citation>
    <scope>IDENTIFICATION</scope>
</reference>
<dbReference type="RefSeq" id="XP_004711274.1">
    <property type="nucleotide sequence ID" value="XM_004711217.1"/>
</dbReference>
<gene>
    <name evidence="17" type="primary">LOC101658275</name>
</gene>